<accession>A0ABY6MX74</accession>
<keyword evidence="5" id="KW-1185">Reference proteome</keyword>
<dbReference type="Gene3D" id="3.40.50.1440">
    <property type="entry name" value="Tubulin/FtsZ, GTPase domain"/>
    <property type="match status" value="1"/>
</dbReference>
<dbReference type="Pfam" id="PF00091">
    <property type="entry name" value="Tubulin"/>
    <property type="match status" value="1"/>
</dbReference>
<organism evidence="4 5">
    <name type="scientific">Alkalimarinus alittae</name>
    <dbReference type="NCBI Taxonomy" id="2961619"/>
    <lineage>
        <taxon>Bacteria</taxon>
        <taxon>Pseudomonadati</taxon>
        <taxon>Pseudomonadota</taxon>
        <taxon>Gammaproteobacteria</taxon>
        <taxon>Alteromonadales</taxon>
        <taxon>Alteromonadaceae</taxon>
        <taxon>Alkalimarinus</taxon>
    </lineage>
</organism>
<sequence>MFYECTDNHTSILPDIRIVGVGGAGINILNQICTNTENLSFIAMDSSKGCIDATEWEQKVILGGSHQKLGGGGNPEKGRQFAMQSLHDIEHNLSGADMVLLVAGLGGGVGSGALPVIADVAKKVCSVVICFTVMPFPFEGKKRSNFARETCQALEHLGVAIAVLSNKQVLNNFPPETPFLEIMKEMGYQLSSLVSKFLNIIMTNGMINIDFSDMKTILSARGHLFIGNPENEKTTLSEDLIEQAMDNKVLDPFHLSQANRAILLIEAGAEFNLGCLHDIGGKVEAISQKDMNLIMGVNITSNIRDGVKVMLLMMSEFETAHQTSEITLVSQWHE</sequence>
<feature type="domain" description="Tubulin/FtsZ GTPase" evidence="3">
    <location>
        <begin position="15"/>
        <end position="205"/>
    </location>
</feature>
<evidence type="ECO:0000256" key="1">
    <source>
        <dbReference type="ARBA" id="ARBA00022741"/>
    </source>
</evidence>
<dbReference type="PANTHER" id="PTHR30314:SF3">
    <property type="entry name" value="MITOCHONDRIAL DIVISION PROTEIN FSZA"/>
    <property type="match status" value="1"/>
</dbReference>
<keyword evidence="1" id="KW-0547">Nucleotide-binding</keyword>
<dbReference type="Proteomes" id="UP001163739">
    <property type="component" value="Chromosome"/>
</dbReference>
<name>A0ABY6MX74_9ALTE</name>
<dbReference type="PANTHER" id="PTHR30314">
    <property type="entry name" value="CELL DIVISION PROTEIN FTSZ-RELATED"/>
    <property type="match status" value="1"/>
</dbReference>
<dbReference type="InterPro" id="IPR024757">
    <property type="entry name" value="FtsZ_C"/>
</dbReference>
<protein>
    <recommendedName>
        <fullName evidence="3">Tubulin/FtsZ GTPase domain-containing protein</fullName>
    </recommendedName>
</protein>
<dbReference type="SMART" id="SM00864">
    <property type="entry name" value="Tubulin"/>
    <property type="match status" value="1"/>
</dbReference>
<dbReference type="SUPFAM" id="SSF55307">
    <property type="entry name" value="Tubulin C-terminal domain-like"/>
    <property type="match status" value="1"/>
</dbReference>
<keyword evidence="2" id="KW-0342">GTP-binding</keyword>
<dbReference type="InterPro" id="IPR003008">
    <property type="entry name" value="Tubulin_FtsZ_GTPase"/>
</dbReference>
<dbReference type="InterPro" id="IPR045061">
    <property type="entry name" value="FtsZ/CetZ"/>
</dbReference>
<evidence type="ECO:0000313" key="4">
    <source>
        <dbReference type="EMBL" id="UZE94423.1"/>
    </source>
</evidence>
<reference evidence="4" key="1">
    <citation type="submission" date="2022-06" db="EMBL/GenBank/DDBJ databases">
        <title>Alkalimarinus sp. nov., isolated from gut of a Alitta virens.</title>
        <authorList>
            <person name="Yang A.I."/>
            <person name="Shin N.-R."/>
        </authorList>
    </citation>
    <scope>NUCLEOTIDE SEQUENCE</scope>
    <source>
        <strain evidence="4">A2M4</strain>
    </source>
</reference>
<evidence type="ECO:0000313" key="5">
    <source>
        <dbReference type="Proteomes" id="UP001163739"/>
    </source>
</evidence>
<dbReference type="InterPro" id="IPR008280">
    <property type="entry name" value="Tub_FtsZ_C"/>
</dbReference>
<evidence type="ECO:0000259" key="3">
    <source>
        <dbReference type="SMART" id="SM00864"/>
    </source>
</evidence>
<dbReference type="RefSeq" id="WP_265045917.1">
    <property type="nucleotide sequence ID" value="NZ_CP100390.1"/>
</dbReference>
<gene>
    <name evidence="4" type="ORF">NKI27_09975</name>
</gene>
<dbReference type="EMBL" id="CP100390">
    <property type="protein sequence ID" value="UZE94423.1"/>
    <property type="molecule type" value="Genomic_DNA"/>
</dbReference>
<dbReference type="Pfam" id="PF12327">
    <property type="entry name" value="FtsZ_C"/>
    <property type="match status" value="1"/>
</dbReference>
<dbReference type="SUPFAM" id="SSF52490">
    <property type="entry name" value="Tubulin nucleotide-binding domain-like"/>
    <property type="match status" value="1"/>
</dbReference>
<dbReference type="InterPro" id="IPR036525">
    <property type="entry name" value="Tubulin/FtsZ_GTPase_sf"/>
</dbReference>
<evidence type="ECO:0000256" key="2">
    <source>
        <dbReference type="ARBA" id="ARBA00023134"/>
    </source>
</evidence>
<proteinExistence type="predicted"/>
<dbReference type="PRINTS" id="PR00423">
    <property type="entry name" value="CELLDVISFTSZ"/>
</dbReference>